<name>A0ACC2SIQ5_9FUNG</name>
<dbReference type="EMBL" id="QTSX02005029">
    <property type="protein sequence ID" value="KAJ9062031.1"/>
    <property type="molecule type" value="Genomic_DNA"/>
</dbReference>
<comment type="caution">
    <text evidence="1">The sequence shown here is derived from an EMBL/GenBank/DDBJ whole genome shotgun (WGS) entry which is preliminary data.</text>
</comment>
<reference evidence="1" key="1">
    <citation type="submission" date="2022-04" db="EMBL/GenBank/DDBJ databases">
        <title>Genome of the entomopathogenic fungus Entomophthora muscae.</title>
        <authorList>
            <person name="Elya C."/>
            <person name="Lovett B.R."/>
            <person name="Lee E."/>
            <person name="Macias A.M."/>
            <person name="Hajek A.E."/>
            <person name="De Bivort B.L."/>
            <person name="Kasson M.T."/>
            <person name="De Fine Licht H.H."/>
            <person name="Stajich J.E."/>
        </authorList>
    </citation>
    <scope>NUCLEOTIDE SEQUENCE</scope>
    <source>
        <strain evidence="1">Berkeley</strain>
    </source>
</reference>
<gene>
    <name evidence="1" type="ORF">DSO57_1015076</name>
</gene>
<evidence type="ECO:0000313" key="2">
    <source>
        <dbReference type="Proteomes" id="UP001165960"/>
    </source>
</evidence>
<accession>A0ACC2SIQ5</accession>
<sequence>METTEKDRTLIVHTEKHITFVVHREGQDLGVKNYREELAEGKKDEREGLSEGIDNNIERLAEEEGAEEMSKGCQKKIGS</sequence>
<dbReference type="Proteomes" id="UP001165960">
    <property type="component" value="Unassembled WGS sequence"/>
</dbReference>
<organism evidence="1 2">
    <name type="scientific">Entomophthora muscae</name>
    <dbReference type="NCBI Taxonomy" id="34485"/>
    <lineage>
        <taxon>Eukaryota</taxon>
        <taxon>Fungi</taxon>
        <taxon>Fungi incertae sedis</taxon>
        <taxon>Zoopagomycota</taxon>
        <taxon>Entomophthoromycotina</taxon>
        <taxon>Entomophthoromycetes</taxon>
        <taxon>Entomophthorales</taxon>
        <taxon>Entomophthoraceae</taxon>
        <taxon>Entomophthora</taxon>
    </lineage>
</organism>
<protein>
    <submittedName>
        <fullName evidence="1">Uncharacterized protein</fullName>
    </submittedName>
</protein>
<proteinExistence type="predicted"/>
<evidence type="ECO:0000313" key="1">
    <source>
        <dbReference type="EMBL" id="KAJ9062031.1"/>
    </source>
</evidence>
<keyword evidence="2" id="KW-1185">Reference proteome</keyword>